<evidence type="ECO:0000256" key="3">
    <source>
        <dbReference type="ARBA" id="ARBA00022741"/>
    </source>
</evidence>
<dbReference type="InterPro" id="IPR051094">
    <property type="entry name" value="Diverse_Catalytic_Enzymes"/>
</dbReference>
<evidence type="ECO:0000259" key="7">
    <source>
        <dbReference type="PROSITE" id="PS51831"/>
    </source>
</evidence>
<evidence type="ECO:0000256" key="4">
    <source>
        <dbReference type="ARBA" id="ARBA00022801"/>
    </source>
</evidence>
<organism evidence="8 9">
    <name type="scientific">Handelsmanbacteria sp. (strain RIFCSPLOWO2_12_FULL_64_10)</name>
    <dbReference type="NCBI Taxonomy" id="1817868"/>
    <lineage>
        <taxon>Bacteria</taxon>
        <taxon>Candidatus Handelsmaniibacteriota</taxon>
    </lineage>
</organism>
<proteinExistence type="predicted"/>
<dbReference type="EMBL" id="MFKF01000035">
    <property type="protein sequence ID" value="OGG56323.1"/>
    <property type="molecule type" value="Genomic_DNA"/>
</dbReference>
<keyword evidence="4" id="KW-0378">Hydrolase</keyword>
<comment type="catalytic activity">
    <reaction evidence="6">
        <text>P(1),P(4)-bis(5'-adenosyl) tetraphosphate + H2O = 2 ADP + 2 H(+)</text>
        <dbReference type="Rhea" id="RHEA:24252"/>
        <dbReference type="ChEBI" id="CHEBI:15377"/>
        <dbReference type="ChEBI" id="CHEBI:15378"/>
        <dbReference type="ChEBI" id="CHEBI:58141"/>
        <dbReference type="ChEBI" id="CHEBI:456216"/>
        <dbReference type="EC" id="3.6.1.41"/>
    </reaction>
</comment>
<dbReference type="Pfam" id="PF01966">
    <property type="entry name" value="HD"/>
    <property type="match status" value="1"/>
</dbReference>
<keyword evidence="5" id="KW-0408">Iron</keyword>
<name>A0A1F6D4F7_HANXR</name>
<keyword evidence="3" id="KW-0547">Nucleotide-binding</keyword>
<evidence type="ECO:0000256" key="5">
    <source>
        <dbReference type="ARBA" id="ARBA00023004"/>
    </source>
</evidence>
<dbReference type="InterPro" id="IPR006674">
    <property type="entry name" value="HD_domain"/>
</dbReference>
<evidence type="ECO:0000256" key="1">
    <source>
        <dbReference type="ARBA" id="ARBA00012506"/>
    </source>
</evidence>
<dbReference type="GO" id="GO:0000166">
    <property type="term" value="F:nucleotide binding"/>
    <property type="evidence" value="ECO:0007669"/>
    <property type="project" value="UniProtKB-KW"/>
</dbReference>
<dbReference type="NCBIfam" id="TIGR00488">
    <property type="entry name" value="bis(5'-nucleosyl)-tetraphosphatase (symmetrical) YqeK"/>
    <property type="match status" value="1"/>
</dbReference>
<dbReference type="InterPro" id="IPR005249">
    <property type="entry name" value="YqeK"/>
</dbReference>
<reference evidence="8 9" key="1">
    <citation type="journal article" date="2016" name="Nat. Commun.">
        <title>Thousands of microbial genomes shed light on interconnected biogeochemical processes in an aquifer system.</title>
        <authorList>
            <person name="Anantharaman K."/>
            <person name="Brown C.T."/>
            <person name="Hug L.A."/>
            <person name="Sharon I."/>
            <person name="Castelle C.J."/>
            <person name="Probst A.J."/>
            <person name="Thomas B.C."/>
            <person name="Singh A."/>
            <person name="Wilkins M.J."/>
            <person name="Karaoz U."/>
            <person name="Brodie E.L."/>
            <person name="Williams K.H."/>
            <person name="Hubbard S.S."/>
            <person name="Banfield J.F."/>
        </authorList>
    </citation>
    <scope>NUCLEOTIDE SEQUENCE [LARGE SCALE GENOMIC DNA]</scope>
    <source>
        <strain evidence="9">RIFCSPLOWO2_12_FULL_64_10</strain>
    </source>
</reference>
<dbReference type="SUPFAM" id="SSF109604">
    <property type="entry name" value="HD-domain/PDEase-like"/>
    <property type="match status" value="1"/>
</dbReference>
<dbReference type="Proteomes" id="UP000178606">
    <property type="component" value="Unassembled WGS sequence"/>
</dbReference>
<keyword evidence="2" id="KW-0479">Metal-binding</keyword>
<evidence type="ECO:0000313" key="8">
    <source>
        <dbReference type="EMBL" id="OGG56323.1"/>
    </source>
</evidence>
<dbReference type="GO" id="GO:0046872">
    <property type="term" value="F:metal ion binding"/>
    <property type="evidence" value="ECO:0007669"/>
    <property type="project" value="UniProtKB-KW"/>
</dbReference>
<protein>
    <recommendedName>
        <fullName evidence="1">bis(5'-nucleosyl)-tetraphosphatase (symmetrical)</fullName>
        <ecNumber evidence="1">3.6.1.41</ecNumber>
    </recommendedName>
</protein>
<dbReference type="InterPro" id="IPR003607">
    <property type="entry name" value="HD/PDEase_dom"/>
</dbReference>
<dbReference type="CDD" id="cd00077">
    <property type="entry name" value="HDc"/>
    <property type="match status" value="1"/>
</dbReference>
<evidence type="ECO:0000256" key="6">
    <source>
        <dbReference type="ARBA" id="ARBA00049417"/>
    </source>
</evidence>
<comment type="caution">
    <text evidence="8">The sequence shown here is derived from an EMBL/GenBank/DDBJ whole genome shotgun (WGS) entry which is preliminary data.</text>
</comment>
<sequence>MRVPPVDRWTPASIRTADIEGRLAGTLQPAALAHVYRTAELARTLAERHGVNPDLAELAALLHKVAEQHSDADLLRLAEYYEVPVNPTEARVPRLLHGKLAAEILHAEWGITDQELLNAVRNYVGAAPRMAALDKVLFLADKLEPERDRFYGDLDPVRALALIDLDAAIQQLSAWTTTNLPNVTSHPDRLANASSRLIDFTLATWPS</sequence>
<dbReference type="AlphaFoldDB" id="A0A1F6D4F7"/>
<dbReference type="EC" id="3.6.1.41" evidence="1"/>
<feature type="domain" description="HD" evidence="7">
    <location>
        <begin position="31"/>
        <end position="146"/>
    </location>
</feature>
<evidence type="ECO:0000313" key="9">
    <source>
        <dbReference type="Proteomes" id="UP000178606"/>
    </source>
</evidence>
<accession>A0A1F6D4F7</accession>
<gene>
    <name evidence="8" type="ORF">A3F84_01655</name>
</gene>
<evidence type="ECO:0000256" key="2">
    <source>
        <dbReference type="ARBA" id="ARBA00022723"/>
    </source>
</evidence>
<dbReference type="GO" id="GO:0008803">
    <property type="term" value="F:bis(5'-nucleosyl)-tetraphosphatase (symmetrical) activity"/>
    <property type="evidence" value="ECO:0007669"/>
    <property type="project" value="UniProtKB-EC"/>
</dbReference>
<dbReference type="PANTHER" id="PTHR35795:SF1">
    <property type="entry name" value="BIS(5'-NUCLEOSYL)-TETRAPHOSPHATASE, SYMMETRICAL"/>
    <property type="match status" value="1"/>
</dbReference>
<dbReference type="Gene3D" id="1.10.3210.10">
    <property type="entry name" value="Hypothetical protein af1432"/>
    <property type="match status" value="1"/>
</dbReference>
<dbReference type="PROSITE" id="PS51831">
    <property type="entry name" value="HD"/>
    <property type="match status" value="1"/>
</dbReference>
<dbReference type="PANTHER" id="PTHR35795">
    <property type="entry name" value="SLR1885 PROTEIN"/>
    <property type="match status" value="1"/>
</dbReference>